<evidence type="ECO:0000256" key="8">
    <source>
        <dbReference type="SAM" id="SignalP"/>
    </source>
</evidence>
<evidence type="ECO:0000313" key="10">
    <source>
        <dbReference type="Proteomes" id="UP000824156"/>
    </source>
</evidence>
<dbReference type="AlphaFoldDB" id="A0A9D1WAQ5"/>
<dbReference type="Pfam" id="PF02321">
    <property type="entry name" value="OEP"/>
    <property type="match status" value="2"/>
</dbReference>
<evidence type="ECO:0000256" key="4">
    <source>
        <dbReference type="ARBA" id="ARBA00022452"/>
    </source>
</evidence>
<dbReference type="PANTHER" id="PTHR30026">
    <property type="entry name" value="OUTER MEMBRANE PROTEIN TOLC"/>
    <property type="match status" value="1"/>
</dbReference>
<comment type="caution">
    <text evidence="9">The sequence shown here is derived from an EMBL/GenBank/DDBJ whole genome shotgun (WGS) entry which is preliminary data.</text>
</comment>
<reference evidence="9" key="2">
    <citation type="submission" date="2021-04" db="EMBL/GenBank/DDBJ databases">
        <authorList>
            <person name="Gilroy R."/>
        </authorList>
    </citation>
    <scope>NUCLEOTIDE SEQUENCE</scope>
    <source>
        <strain evidence="9">1719</strain>
    </source>
</reference>
<dbReference type="GO" id="GO:0015562">
    <property type="term" value="F:efflux transmembrane transporter activity"/>
    <property type="evidence" value="ECO:0007669"/>
    <property type="project" value="InterPro"/>
</dbReference>
<evidence type="ECO:0000256" key="3">
    <source>
        <dbReference type="ARBA" id="ARBA00022448"/>
    </source>
</evidence>
<dbReference type="Gene3D" id="1.20.1600.10">
    <property type="entry name" value="Outer membrane efflux proteins (OEP)"/>
    <property type="match status" value="1"/>
</dbReference>
<accession>A0A9D1WAQ5</accession>
<organism evidence="9 10">
    <name type="scientific">Candidatus Sphingobacterium stercoripullorum</name>
    <dbReference type="NCBI Taxonomy" id="2838759"/>
    <lineage>
        <taxon>Bacteria</taxon>
        <taxon>Pseudomonadati</taxon>
        <taxon>Bacteroidota</taxon>
        <taxon>Sphingobacteriia</taxon>
        <taxon>Sphingobacteriales</taxon>
        <taxon>Sphingobacteriaceae</taxon>
        <taxon>Sphingobacterium</taxon>
    </lineage>
</organism>
<evidence type="ECO:0000256" key="5">
    <source>
        <dbReference type="ARBA" id="ARBA00022692"/>
    </source>
</evidence>
<dbReference type="SUPFAM" id="SSF56954">
    <property type="entry name" value="Outer membrane efflux proteins (OEP)"/>
    <property type="match status" value="1"/>
</dbReference>
<keyword evidence="4" id="KW-1134">Transmembrane beta strand</keyword>
<evidence type="ECO:0000256" key="2">
    <source>
        <dbReference type="ARBA" id="ARBA00007613"/>
    </source>
</evidence>
<evidence type="ECO:0000256" key="6">
    <source>
        <dbReference type="ARBA" id="ARBA00023136"/>
    </source>
</evidence>
<dbReference type="GO" id="GO:0009279">
    <property type="term" value="C:cell outer membrane"/>
    <property type="evidence" value="ECO:0007669"/>
    <property type="project" value="UniProtKB-SubCell"/>
</dbReference>
<proteinExistence type="inferred from homology"/>
<sequence length="462" mass="50713">MTFSKIKRTVLGFALLFSFHASAQEGSAVSLKELWDRIEQGYSGINAKEANVQAANLELDVVKGGNLPQLKFQAQNTYGTFEGASGGFFPQSGFFNVSGNAPALNGVSHTANSFASGVVEWEVFSFGRTKKERQAAVVSYSLSQSELETYLLGLKSELTKRYIELLYSQSKESLSTRNVARLDSIRLITQSLSSAGLSPAADSLLASSSFIQASGELDKWNGQREASIIKIEELAGTKVSGNFSVAESTFLNPSSGVSVLESDDTFIHPVLQAIQQQGDILELNSKIERLGALPSIKVLGGYSMRSSGIYTDGTASSQWVDGFNNLANNWLVGLGLTWNFTSLYTNKAKASQYDRKAESTRFTYQQQRDAIHAEKASLLAKIKKQLLQVNKSKISVDQSTDAYSMYLARYKSGLISLSELLQIQVLLEQAESNLITASKDYWTLMNQYAALESDYSYMFNHL</sequence>
<dbReference type="PANTHER" id="PTHR30026:SF20">
    <property type="entry name" value="OUTER MEMBRANE PROTEIN TOLC"/>
    <property type="match status" value="1"/>
</dbReference>
<comment type="similarity">
    <text evidence="2">Belongs to the outer membrane factor (OMF) (TC 1.B.17) family.</text>
</comment>
<keyword evidence="8" id="KW-0732">Signal</keyword>
<gene>
    <name evidence="9" type="ORF">H9853_12095</name>
</gene>
<dbReference type="InterPro" id="IPR051906">
    <property type="entry name" value="TolC-like"/>
</dbReference>
<keyword evidence="6" id="KW-0472">Membrane</keyword>
<protein>
    <submittedName>
        <fullName evidence="9">TolC family protein</fullName>
    </submittedName>
</protein>
<dbReference type="GO" id="GO:0015288">
    <property type="term" value="F:porin activity"/>
    <property type="evidence" value="ECO:0007669"/>
    <property type="project" value="TreeGrafter"/>
</dbReference>
<evidence type="ECO:0000256" key="1">
    <source>
        <dbReference type="ARBA" id="ARBA00004442"/>
    </source>
</evidence>
<comment type="subcellular location">
    <subcellularLocation>
        <location evidence="1">Cell outer membrane</location>
    </subcellularLocation>
</comment>
<keyword evidence="7" id="KW-0998">Cell outer membrane</keyword>
<feature type="signal peptide" evidence="8">
    <location>
        <begin position="1"/>
        <end position="23"/>
    </location>
</feature>
<evidence type="ECO:0000313" key="9">
    <source>
        <dbReference type="EMBL" id="HIX55754.1"/>
    </source>
</evidence>
<keyword evidence="3" id="KW-0813">Transport</keyword>
<dbReference type="InterPro" id="IPR003423">
    <property type="entry name" value="OMP_efflux"/>
</dbReference>
<keyword evidence="5" id="KW-0812">Transmembrane</keyword>
<dbReference type="GO" id="GO:1990281">
    <property type="term" value="C:efflux pump complex"/>
    <property type="evidence" value="ECO:0007669"/>
    <property type="project" value="TreeGrafter"/>
</dbReference>
<reference evidence="9" key="1">
    <citation type="journal article" date="2021" name="PeerJ">
        <title>Extensive microbial diversity within the chicken gut microbiome revealed by metagenomics and culture.</title>
        <authorList>
            <person name="Gilroy R."/>
            <person name="Ravi A."/>
            <person name="Getino M."/>
            <person name="Pursley I."/>
            <person name="Horton D.L."/>
            <person name="Alikhan N.F."/>
            <person name="Baker D."/>
            <person name="Gharbi K."/>
            <person name="Hall N."/>
            <person name="Watson M."/>
            <person name="Adriaenssens E.M."/>
            <person name="Foster-Nyarko E."/>
            <person name="Jarju S."/>
            <person name="Secka A."/>
            <person name="Antonio M."/>
            <person name="Oren A."/>
            <person name="Chaudhuri R.R."/>
            <person name="La Ragione R."/>
            <person name="Hildebrand F."/>
            <person name="Pallen M.J."/>
        </authorList>
    </citation>
    <scope>NUCLEOTIDE SEQUENCE</scope>
    <source>
        <strain evidence="9">1719</strain>
    </source>
</reference>
<dbReference type="Proteomes" id="UP000824156">
    <property type="component" value="Unassembled WGS sequence"/>
</dbReference>
<dbReference type="EMBL" id="DXEZ01000337">
    <property type="protein sequence ID" value="HIX55754.1"/>
    <property type="molecule type" value="Genomic_DNA"/>
</dbReference>
<name>A0A9D1WAQ5_9SPHI</name>
<evidence type="ECO:0000256" key="7">
    <source>
        <dbReference type="ARBA" id="ARBA00023237"/>
    </source>
</evidence>
<feature type="chain" id="PRO_5039526292" evidence="8">
    <location>
        <begin position="24"/>
        <end position="462"/>
    </location>
</feature>